<dbReference type="InterPro" id="IPR050312">
    <property type="entry name" value="IolE/XylAMocC-like"/>
</dbReference>
<proteinExistence type="predicted"/>
<dbReference type="SUPFAM" id="SSF51658">
    <property type="entry name" value="Xylose isomerase-like"/>
    <property type="match status" value="1"/>
</dbReference>
<dbReference type="EMBL" id="RCCT01000003">
    <property type="protein sequence ID" value="RLK07370.1"/>
    <property type="molecule type" value="Genomic_DNA"/>
</dbReference>
<name>A0A497ZF98_9RHOB</name>
<keyword evidence="2" id="KW-0413">Isomerase</keyword>
<dbReference type="Gene3D" id="3.20.20.150">
    <property type="entry name" value="Divalent-metal-dependent TIM barrel enzymes"/>
    <property type="match status" value="1"/>
</dbReference>
<evidence type="ECO:0000313" key="2">
    <source>
        <dbReference type="EMBL" id="RLK07370.1"/>
    </source>
</evidence>
<dbReference type="AlphaFoldDB" id="A0A497ZF98"/>
<dbReference type="GO" id="GO:0016853">
    <property type="term" value="F:isomerase activity"/>
    <property type="evidence" value="ECO:0007669"/>
    <property type="project" value="UniProtKB-KW"/>
</dbReference>
<dbReference type="OrthoDB" id="9801426at2"/>
<reference evidence="2 3" key="1">
    <citation type="submission" date="2018-10" db="EMBL/GenBank/DDBJ databases">
        <title>Genomic Encyclopedia of Archaeal and Bacterial Type Strains, Phase II (KMG-II): from individual species to whole genera.</title>
        <authorList>
            <person name="Goeker M."/>
        </authorList>
    </citation>
    <scope>NUCLEOTIDE SEQUENCE [LARGE SCALE GENOMIC DNA]</scope>
    <source>
        <strain evidence="2 3">DSM 29317</strain>
    </source>
</reference>
<protein>
    <submittedName>
        <fullName evidence="2">Sugar phosphate isomerase/epimerase</fullName>
    </submittedName>
</protein>
<comment type="caution">
    <text evidence="2">The sequence shown here is derived from an EMBL/GenBank/DDBJ whole genome shotgun (WGS) entry which is preliminary data.</text>
</comment>
<evidence type="ECO:0000313" key="3">
    <source>
        <dbReference type="Proteomes" id="UP000271700"/>
    </source>
</evidence>
<dbReference type="PANTHER" id="PTHR12110">
    <property type="entry name" value="HYDROXYPYRUVATE ISOMERASE"/>
    <property type="match status" value="1"/>
</dbReference>
<dbReference type="Pfam" id="PF01261">
    <property type="entry name" value="AP_endonuc_2"/>
    <property type="match status" value="1"/>
</dbReference>
<dbReference type="InterPro" id="IPR013022">
    <property type="entry name" value="Xyl_isomerase-like_TIM-brl"/>
</dbReference>
<dbReference type="STRING" id="981384.GCA_000192475_01322"/>
<accession>A0A497ZF98</accession>
<dbReference type="InterPro" id="IPR036237">
    <property type="entry name" value="Xyl_isomerase-like_sf"/>
</dbReference>
<gene>
    <name evidence="2" type="ORF">CLV75_2491</name>
</gene>
<feature type="domain" description="Xylose isomerase-like TIM barrel" evidence="1">
    <location>
        <begin position="22"/>
        <end position="260"/>
    </location>
</feature>
<dbReference type="Proteomes" id="UP000271700">
    <property type="component" value="Unassembled WGS sequence"/>
</dbReference>
<keyword evidence="3" id="KW-1185">Reference proteome</keyword>
<sequence>MQYAVSNIAWTADDRRDVYARLQAEGITGLEIAPGLLFNTADDPFEPTDAQIASVRGELEEFGLKIVSMQSLLFGVEGADLLGEDTGRMAFERGLKRAITLAGRLEIPNLVMGSPKQRQRPPEMQPDAAVDRAIEILTPLADAAAAAGTIIAMECNPGEYDTNFLITPDETLDFVKRADHAAIMLNFDVGATLLTGTFDRVKDQLTAAGPTLSHVHISEPFLAPAPASPEDAALVLHTLHTLGYQRAVSIEMRRPEDGLTGLDAALSNLSAARHLSGGDP</sequence>
<evidence type="ECO:0000259" key="1">
    <source>
        <dbReference type="Pfam" id="PF01261"/>
    </source>
</evidence>
<organism evidence="2 3">
    <name type="scientific">Ruegeria conchae</name>
    <dbReference type="NCBI Taxonomy" id="981384"/>
    <lineage>
        <taxon>Bacteria</taxon>
        <taxon>Pseudomonadati</taxon>
        <taxon>Pseudomonadota</taxon>
        <taxon>Alphaproteobacteria</taxon>
        <taxon>Rhodobacterales</taxon>
        <taxon>Roseobacteraceae</taxon>
        <taxon>Ruegeria</taxon>
    </lineage>
</organism>
<dbReference type="RefSeq" id="WP_010442184.1">
    <property type="nucleotide sequence ID" value="NZ_AEYW01000014.1"/>
</dbReference>